<keyword evidence="6" id="KW-0594">Phospholipid biosynthesis</keyword>
<feature type="non-terminal residue" evidence="8">
    <location>
        <position position="62"/>
    </location>
</feature>
<organism evidence="8 9">
    <name type="scientific">Daphnia pulex</name>
    <name type="common">Water flea</name>
    <dbReference type="NCBI Taxonomy" id="6669"/>
    <lineage>
        <taxon>Eukaryota</taxon>
        <taxon>Metazoa</taxon>
        <taxon>Ecdysozoa</taxon>
        <taxon>Arthropoda</taxon>
        <taxon>Crustacea</taxon>
        <taxon>Branchiopoda</taxon>
        <taxon>Diplostraca</taxon>
        <taxon>Cladocera</taxon>
        <taxon>Anomopoda</taxon>
        <taxon>Daphniidae</taxon>
        <taxon>Daphnia</taxon>
    </lineage>
</organism>
<keyword evidence="3" id="KW-0479">Metal-binding</keyword>
<dbReference type="Gene3D" id="3.20.20.390">
    <property type="entry name" value="FMN-linked oxidoreductases"/>
    <property type="match status" value="1"/>
</dbReference>
<dbReference type="InParanoid" id="E9I725"/>
<protein>
    <recommendedName>
        <fullName evidence="10">Dihydroorotate dehydrogenase domain-containing protein</fullName>
    </recommendedName>
</protein>
<evidence type="ECO:0000256" key="3">
    <source>
        <dbReference type="ARBA" id="ARBA00022723"/>
    </source>
</evidence>
<dbReference type="EMBL" id="GL736884">
    <property type="protein sequence ID" value="EFX60205.1"/>
    <property type="molecule type" value="Genomic_DNA"/>
</dbReference>
<gene>
    <name evidence="8" type="ORF">DAPPUDRAFT_344748</name>
</gene>
<sequence length="62" mass="6369">MAGEMLGHQLIYLEAGSGAKQSVPLEMIREVAKNTSIPLLVGGGITSLLGIQNAYDAGADVV</sequence>
<dbReference type="GO" id="GO:0046872">
    <property type="term" value="F:metal ion binding"/>
    <property type="evidence" value="ECO:0007669"/>
    <property type="project" value="UniProtKB-KW"/>
</dbReference>
<dbReference type="HOGENOM" id="CLU_2910710_0_0_1"/>
<dbReference type="OrthoDB" id="10548908at2759"/>
<dbReference type="InterPro" id="IPR038597">
    <property type="entry name" value="GGGP/HepGP_synthase_sf"/>
</dbReference>
<evidence type="ECO:0000256" key="6">
    <source>
        <dbReference type="ARBA" id="ARBA00023209"/>
    </source>
</evidence>
<keyword evidence="9" id="KW-1185">Reference proteome</keyword>
<accession>E9I725</accession>
<evidence type="ECO:0000313" key="8">
    <source>
        <dbReference type="EMBL" id="EFX60205.1"/>
    </source>
</evidence>
<dbReference type="InterPro" id="IPR008205">
    <property type="entry name" value="GGGP_HepGP_synthase"/>
</dbReference>
<dbReference type="GO" id="GO:0008654">
    <property type="term" value="P:phospholipid biosynthetic process"/>
    <property type="evidence" value="ECO:0007669"/>
    <property type="project" value="UniProtKB-KW"/>
</dbReference>
<keyword evidence="7" id="KW-1208">Phospholipid metabolism</keyword>
<dbReference type="AlphaFoldDB" id="E9I725"/>
<evidence type="ECO:0000256" key="5">
    <source>
        <dbReference type="ARBA" id="ARBA00023098"/>
    </source>
</evidence>
<evidence type="ECO:0000313" key="9">
    <source>
        <dbReference type="Proteomes" id="UP000000305"/>
    </source>
</evidence>
<dbReference type="KEGG" id="dpx:DAPPUDRAFT_344748"/>
<keyword evidence="1" id="KW-0444">Lipid biosynthesis</keyword>
<evidence type="ECO:0000256" key="7">
    <source>
        <dbReference type="ARBA" id="ARBA00023264"/>
    </source>
</evidence>
<dbReference type="SUPFAM" id="SSF51395">
    <property type="entry name" value="FMN-linked oxidoreductases"/>
    <property type="match status" value="1"/>
</dbReference>
<evidence type="ECO:0008006" key="10">
    <source>
        <dbReference type="Google" id="ProtNLM"/>
    </source>
</evidence>
<evidence type="ECO:0000256" key="2">
    <source>
        <dbReference type="ARBA" id="ARBA00022679"/>
    </source>
</evidence>
<evidence type="ECO:0000256" key="1">
    <source>
        <dbReference type="ARBA" id="ARBA00022516"/>
    </source>
</evidence>
<keyword evidence="5" id="KW-0443">Lipid metabolism</keyword>
<dbReference type="Pfam" id="PF01884">
    <property type="entry name" value="PcrB"/>
    <property type="match status" value="1"/>
</dbReference>
<keyword evidence="4" id="KW-0460">Magnesium</keyword>
<keyword evidence="2" id="KW-0808">Transferase</keyword>
<name>E9I725_DAPPU</name>
<dbReference type="Proteomes" id="UP000000305">
    <property type="component" value="Unassembled WGS sequence"/>
</dbReference>
<reference evidence="8 9" key="1">
    <citation type="journal article" date="2011" name="Science">
        <title>The ecoresponsive genome of Daphnia pulex.</title>
        <authorList>
            <person name="Colbourne J.K."/>
            <person name="Pfrender M.E."/>
            <person name="Gilbert D."/>
            <person name="Thomas W.K."/>
            <person name="Tucker A."/>
            <person name="Oakley T.H."/>
            <person name="Tokishita S."/>
            <person name="Aerts A."/>
            <person name="Arnold G.J."/>
            <person name="Basu M.K."/>
            <person name="Bauer D.J."/>
            <person name="Caceres C.E."/>
            <person name="Carmel L."/>
            <person name="Casola C."/>
            <person name="Choi J.H."/>
            <person name="Detter J.C."/>
            <person name="Dong Q."/>
            <person name="Dusheyko S."/>
            <person name="Eads B.D."/>
            <person name="Frohlich T."/>
            <person name="Geiler-Samerotte K.A."/>
            <person name="Gerlach D."/>
            <person name="Hatcher P."/>
            <person name="Jogdeo S."/>
            <person name="Krijgsveld J."/>
            <person name="Kriventseva E.V."/>
            <person name="Kultz D."/>
            <person name="Laforsch C."/>
            <person name="Lindquist E."/>
            <person name="Lopez J."/>
            <person name="Manak J.R."/>
            <person name="Muller J."/>
            <person name="Pangilinan J."/>
            <person name="Patwardhan R.P."/>
            <person name="Pitluck S."/>
            <person name="Pritham E.J."/>
            <person name="Rechtsteiner A."/>
            <person name="Rho M."/>
            <person name="Rogozin I.B."/>
            <person name="Sakarya O."/>
            <person name="Salamov A."/>
            <person name="Schaack S."/>
            <person name="Shapiro H."/>
            <person name="Shiga Y."/>
            <person name="Skalitzky C."/>
            <person name="Smith Z."/>
            <person name="Souvorov A."/>
            <person name="Sung W."/>
            <person name="Tang Z."/>
            <person name="Tsuchiya D."/>
            <person name="Tu H."/>
            <person name="Vos H."/>
            <person name="Wang M."/>
            <person name="Wolf Y.I."/>
            <person name="Yamagata H."/>
            <person name="Yamada T."/>
            <person name="Ye Y."/>
            <person name="Shaw J.R."/>
            <person name="Andrews J."/>
            <person name="Crease T.J."/>
            <person name="Tang H."/>
            <person name="Lucas S.M."/>
            <person name="Robertson H.M."/>
            <person name="Bork P."/>
            <person name="Koonin E.V."/>
            <person name="Zdobnov E.M."/>
            <person name="Grigoriev I.V."/>
            <person name="Lynch M."/>
            <person name="Boore J.L."/>
        </authorList>
    </citation>
    <scope>NUCLEOTIDE SEQUENCE [LARGE SCALE GENOMIC DNA]</scope>
</reference>
<proteinExistence type="predicted"/>
<dbReference type="GO" id="GO:0016765">
    <property type="term" value="F:transferase activity, transferring alkyl or aryl (other than methyl) groups"/>
    <property type="evidence" value="ECO:0007669"/>
    <property type="project" value="InterPro"/>
</dbReference>
<evidence type="ECO:0000256" key="4">
    <source>
        <dbReference type="ARBA" id="ARBA00022842"/>
    </source>
</evidence>